<dbReference type="PaxDb" id="3880-AET04382"/>
<organism evidence="13 16">
    <name type="scientific">Medicago truncatula</name>
    <name type="common">Barrel medic</name>
    <name type="synonym">Medicago tribuloides</name>
    <dbReference type="NCBI Taxonomy" id="3880"/>
    <lineage>
        <taxon>Eukaryota</taxon>
        <taxon>Viridiplantae</taxon>
        <taxon>Streptophyta</taxon>
        <taxon>Embryophyta</taxon>
        <taxon>Tracheophyta</taxon>
        <taxon>Spermatophyta</taxon>
        <taxon>Magnoliopsida</taxon>
        <taxon>eudicotyledons</taxon>
        <taxon>Gunneridae</taxon>
        <taxon>Pentapetalae</taxon>
        <taxon>rosids</taxon>
        <taxon>fabids</taxon>
        <taxon>Fabales</taxon>
        <taxon>Fabaceae</taxon>
        <taxon>Papilionoideae</taxon>
        <taxon>50 kb inversion clade</taxon>
        <taxon>NPAAA clade</taxon>
        <taxon>Hologalegina</taxon>
        <taxon>IRL clade</taxon>
        <taxon>Trifolieae</taxon>
        <taxon>Medicago</taxon>
    </lineage>
</organism>
<dbReference type="GO" id="GO:0015079">
    <property type="term" value="F:potassium ion transmembrane transporter activity"/>
    <property type="evidence" value="ECO:0000318"/>
    <property type="project" value="GO_Central"/>
</dbReference>
<keyword evidence="6 10" id="KW-0630">Potassium</keyword>
<keyword evidence="4 10" id="KW-0633">Potassium transport</keyword>
<dbReference type="GO" id="GO:0005886">
    <property type="term" value="C:plasma membrane"/>
    <property type="evidence" value="ECO:0007669"/>
    <property type="project" value="UniProtKB-SubCell"/>
</dbReference>
<feature type="domain" description="K+ potassium transporter C-terminal" evidence="12">
    <location>
        <begin position="534"/>
        <end position="782"/>
    </location>
</feature>
<keyword evidence="5 10" id="KW-0812">Transmembrane</keyword>
<feature type="transmembrane region" description="Helical" evidence="10">
    <location>
        <begin position="454"/>
        <end position="472"/>
    </location>
</feature>
<dbReference type="Pfam" id="PF02705">
    <property type="entry name" value="K_trans"/>
    <property type="match status" value="1"/>
</dbReference>
<reference evidence="13 16" key="1">
    <citation type="journal article" date="2011" name="Nature">
        <title>The Medicago genome provides insight into the evolution of rhizobial symbioses.</title>
        <authorList>
            <person name="Young N.D."/>
            <person name="Debelle F."/>
            <person name="Oldroyd G.E."/>
            <person name="Geurts R."/>
            <person name="Cannon S.B."/>
            <person name="Udvardi M.K."/>
            <person name="Benedito V.A."/>
            <person name="Mayer K.F."/>
            <person name="Gouzy J."/>
            <person name="Schoof H."/>
            <person name="Van de Peer Y."/>
            <person name="Proost S."/>
            <person name="Cook D.R."/>
            <person name="Meyers B.C."/>
            <person name="Spannagl M."/>
            <person name="Cheung F."/>
            <person name="De Mita S."/>
            <person name="Krishnakumar V."/>
            <person name="Gundlach H."/>
            <person name="Zhou S."/>
            <person name="Mudge J."/>
            <person name="Bharti A.K."/>
            <person name="Murray J.D."/>
            <person name="Naoumkina M.A."/>
            <person name="Rosen B."/>
            <person name="Silverstein K.A."/>
            <person name="Tang H."/>
            <person name="Rombauts S."/>
            <person name="Zhao P.X."/>
            <person name="Zhou P."/>
            <person name="Barbe V."/>
            <person name="Bardou P."/>
            <person name="Bechner M."/>
            <person name="Bellec A."/>
            <person name="Berger A."/>
            <person name="Berges H."/>
            <person name="Bidwell S."/>
            <person name="Bisseling T."/>
            <person name="Choisne N."/>
            <person name="Couloux A."/>
            <person name="Denny R."/>
            <person name="Deshpande S."/>
            <person name="Dai X."/>
            <person name="Doyle J.J."/>
            <person name="Dudez A.M."/>
            <person name="Farmer A.D."/>
            <person name="Fouteau S."/>
            <person name="Franken C."/>
            <person name="Gibelin C."/>
            <person name="Gish J."/>
            <person name="Goldstein S."/>
            <person name="Gonzalez A.J."/>
            <person name="Green P.J."/>
            <person name="Hallab A."/>
            <person name="Hartog M."/>
            <person name="Hua A."/>
            <person name="Humphray S.J."/>
            <person name="Jeong D.H."/>
            <person name="Jing Y."/>
            <person name="Jocker A."/>
            <person name="Kenton S.M."/>
            <person name="Kim D.J."/>
            <person name="Klee K."/>
            <person name="Lai H."/>
            <person name="Lang C."/>
            <person name="Lin S."/>
            <person name="Macmil S.L."/>
            <person name="Magdelenat G."/>
            <person name="Matthews L."/>
            <person name="McCorrison J."/>
            <person name="Monaghan E.L."/>
            <person name="Mun J.H."/>
            <person name="Najar F.Z."/>
            <person name="Nicholson C."/>
            <person name="Noirot C."/>
            <person name="O'Bleness M."/>
            <person name="Paule C.R."/>
            <person name="Poulain J."/>
            <person name="Prion F."/>
            <person name="Qin B."/>
            <person name="Qu C."/>
            <person name="Retzel E.F."/>
            <person name="Riddle C."/>
            <person name="Sallet E."/>
            <person name="Samain S."/>
            <person name="Samson N."/>
            <person name="Sanders I."/>
            <person name="Saurat O."/>
            <person name="Scarpelli C."/>
            <person name="Schiex T."/>
            <person name="Segurens B."/>
            <person name="Severin A.J."/>
            <person name="Sherrier D.J."/>
            <person name="Shi R."/>
            <person name="Sims S."/>
            <person name="Singer S.R."/>
            <person name="Sinharoy S."/>
            <person name="Sterck L."/>
            <person name="Viollet A."/>
            <person name="Wang B.B."/>
            <person name="Wang K."/>
            <person name="Wang M."/>
            <person name="Wang X."/>
            <person name="Warfsmann J."/>
            <person name="Weissenbach J."/>
            <person name="White D.D."/>
            <person name="White J.D."/>
            <person name="Wiley G.B."/>
            <person name="Wincker P."/>
            <person name="Xing Y."/>
            <person name="Yang L."/>
            <person name="Yao Z."/>
            <person name="Ying F."/>
            <person name="Zhai J."/>
            <person name="Zhou L."/>
            <person name="Zuber A."/>
            <person name="Denarie J."/>
            <person name="Dixon R.A."/>
            <person name="May G.D."/>
            <person name="Schwartz D.C."/>
            <person name="Rogers J."/>
            <person name="Quetier F."/>
            <person name="Town C.D."/>
            <person name="Roe B.A."/>
        </authorList>
    </citation>
    <scope>NUCLEOTIDE SEQUENCE [LARGE SCALE GENOMIC DNA]</scope>
    <source>
        <strain evidence="13">A17</strain>
        <strain evidence="15 16">cv. Jemalong A17</strain>
    </source>
</reference>
<dbReference type="Gramene" id="rna49227">
    <property type="protein sequence ID" value="RHN42743.1"/>
    <property type="gene ID" value="gene49227"/>
</dbReference>
<comment type="function">
    <text evidence="10">Potassium transporter.</text>
</comment>
<evidence type="ECO:0000259" key="12">
    <source>
        <dbReference type="Pfam" id="PF22776"/>
    </source>
</evidence>
<feature type="transmembrane region" description="Helical" evidence="10">
    <location>
        <begin position="197"/>
        <end position="216"/>
    </location>
</feature>
<feature type="transmembrane region" description="Helical" evidence="10">
    <location>
        <begin position="345"/>
        <end position="372"/>
    </location>
</feature>
<dbReference type="NCBIfam" id="TIGR00794">
    <property type="entry name" value="kup"/>
    <property type="match status" value="1"/>
</dbReference>
<dbReference type="EMBL" id="CM001224">
    <property type="protein sequence ID" value="AET04382.2"/>
    <property type="molecule type" value="Genomic_DNA"/>
</dbReference>
<evidence type="ECO:0000256" key="1">
    <source>
        <dbReference type="ARBA" id="ARBA00004651"/>
    </source>
</evidence>
<dbReference type="AlphaFoldDB" id="G7L825"/>
<dbReference type="PANTHER" id="PTHR30540:SF94">
    <property type="entry name" value="POTASSIUM TRANSPORTER 5"/>
    <property type="match status" value="1"/>
</dbReference>
<evidence type="ECO:0000259" key="11">
    <source>
        <dbReference type="Pfam" id="PF02705"/>
    </source>
</evidence>
<evidence type="ECO:0000313" key="16">
    <source>
        <dbReference type="Proteomes" id="UP000002051"/>
    </source>
</evidence>
<dbReference type="HOGENOM" id="CLU_008142_2_0_1"/>
<dbReference type="GO" id="GO:0006813">
    <property type="term" value="P:potassium ion transport"/>
    <property type="evidence" value="ECO:0000318"/>
    <property type="project" value="GO_Central"/>
</dbReference>
<dbReference type="InterPro" id="IPR053951">
    <property type="entry name" value="K_trans_N"/>
</dbReference>
<name>G7L825_MEDTR</name>
<evidence type="ECO:0000313" key="17">
    <source>
        <dbReference type="Proteomes" id="UP000265566"/>
    </source>
</evidence>
<keyword evidence="3" id="KW-0813">Transport</keyword>
<dbReference type="GO" id="GO:0016020">
    <property type="term" value="C:membrane"/>
    <property type="evidence" value="ECO:0000318"/>
    <property type="project" value="GO_Central"/>
</dbReference>
<dbReference type="InterPro" id="IPR003855">
    <property type="entry name" value="K+_transporter"/>
</dbReference>
<feature type="transmembrane region" description="Helical" evidence="10">
    <location>
        <begin position="484"/>
        <end position="503"/>
    </location>
</feature>
<feature type="transmembrane region" description="Helical" evidence="10">
    <location>
        <begin position="274"/>
        <end position="293"/>
    </location>
</feature>
<feature type="transmembrane region" description="Helical" evidence="10">
    <location>
        <begin position="79"/>
        <end position="99"/>
    </location>
</feature>
<dbReference type="Proteomes" id="UP000265566">
    <property type="component" value="Chromosome 8"/>
</dbReference>
<dbReference type="EMBL" id="PSQE01000008">
    <property type="protein sequence ID" value="RHN42743.1"/>
    <property type="molecule type" value="Genomic_DNA"/>
</dbReference>
<dbReference type="KEGG" id="mtr:11408208"/>
<dbReference type="OrthoDB" id="504708at2759"/>
<evidence type="ECO:0000256" key="5">
    <source>
        <dbReference type="ARBA" id="ARBA00022692"/>
    </source>
</evidence>
<proteinExistence type="inferred from homology"/>
<dbReference type="Pfam" id="PF22776">
    <property type="entry name" value="K_trans_C"/>
    <property type="match status" value="1"/>
</dbReference>
<accession>G7L825</accession>
<keyword evidence="16" id="KW-1185">Reference proteome</keyword>
<dbReference type="Proteomes" id="UP000002051">
    <property type="component" value="Chromosome 8"/>
</dbReference>
<evidence type="ECO:0000256" key="9">
    <source>
        <dbReference type="ARBA" id="ARBA00023136"/>
    </source>
</evidence>
<feature type="transmembrane region" description="Helical" evidence="10">
    <location>
        <begin position="426"/>
        <end position="447"/>
    </location>
</feature>
<reference evidence="15" key="3">
    <citation type="submission" date="2015-04" db="UniProtKB">
        <authorList>
            <consortium name="EnsemblPlants"/>
        </authorList>
    </citation>
    <scope>IDENTIFICATION</scope>
    <source>
        <strain evidence="15">cv. Jemalong A17</strain>
    </source>
</reference>
<reference evidence="17" key="4">
    <citation type="journal article" date="2018" name="Nat. Plants">
        <title>Whole-genome landscape of Medicago truncatula symbiotic genes.</title>
        <authorList>
            <person name="Pecrix Y."/>
            <person name="Staton S.E."/>
            <person name="Sallet E."/>
            <person name="Lelandais-Briere C."/>
            <person name="Moreau S."/>
            <person name="Carrere S."/>
            <person name="Blein T."/>
            <person name="Jardinaud M.F."/>
            <person name="Latrasse D."/>
            <person name="Zouine M."/>
            <person name="Zahm M."/>
            <person name="Kreplak J."/>
            <person name="Mayjonade B."/>
            <person name="Satge C."/>
            <person name="Perez M."/>
            <person name="Cauet S."/>
            <person name="Marande W."/>
            <person name="Chantry-Darmon C."/>
            <person name="Lopez-Roques C."/>
            <person name="Bouchez O."/>
            <person name="Berard A."/>
            <person name="Debelle F."/>
            <person name="Munos S."/>
            <person name="Bendahmane A."/>
            <person name="Berges H."/>
            <person name="Niebel A."/>
            <person name="Buitink J."/>
            <person name="Frugier F."/>
            <person name="Benhamed M."/>
            <person name="Crespi M."/>
            <person name="Gouzy J."/>
            <person name="Gamas P."/>
        </authorList>
    </citation>
    <scope>NUCLEOTIDE SEQUENCE [LARGE SCALE GENOMIC DNA]</scope>
    <source>
        <strain evidence="17">cv. Jemalong A17</strain>
    </source>
</reference>
<reference evidence="13 16" key="2">
    <citation type="journal article" date="2014" name="BMC Genomics">
        <title>An improved genome release (version Mt4.0) for the model legume Medicago truncatula.</title>
        <authorList>
            <person name="Tang H."/>
            <person name="Krishnakumar V."/>
            <person name="Bidwell S."/>
            <person name="Rosen B."/>
            <person name="Chan A."/>
            <person name="Zhou S."/>
            <person name="Gentzbittel L."/>
            <person name="Childs K.L."/>
            <person name="Yandell M."/>
            <person name="Gundlach H."/>
            <person name="Mayer K.F."/>
            <person name="Schwartz D.C."/>
            <person name="Town C.D."/>
        </authorList>
    </citation>
    <scope>GENOME REANNOTATION</scope>
    <source>
        <strain evidence="15 16">cv. Jemalong A17</strain>
    </source>
</reference>
<protein>
    <recommendedName>
        <fullName evidence="10">Potassium transporter</fullName>
    </recommendedName>
</protein>
<keyword evidence="8 10" id="KW-0406">Ion transport</keyword>
<evidence type="ECO:0000313" key="13">
    <source>
        <dbReference type="EMBL" id="AET04382.2"/>
    </source>
</evidence>
<comment type="similarity">
    <text evidence="2 10">Belongs to the HAK/KUP transporter (TC 2.A.72.3) family.</text>
</comment>
<dbReference type="eggNOG" id="ENOG502QPSA">
    <property type="taxonomic scope" value="Eukaryota"/>
</dbReference>
<feature type="domain" description="K+ potassium transporter integral membrane" evidence="11">
    <location>
        <begin position="39"/>
        <end position="519"/>
    </location>
</feature>
<accession>A0A0C3Y539</accession>
<evidence type="ECO:0000256" key="10">
    <source>
        <dbReference type="RuleBase" id="RU321113"/>
    </source>
</evidence>
<evidence type="ECO:0000313" key="14">
    <source>
        <dbReference type="EMBL" id="RHN42743.1"/>
    </source>
</evidence>
<dbReference type="InterPro" id="IPR053952">
    <property type="entry name" value="K_trans_C"/>
</dbReference>
<reference evidence="14" key="5">
    <citation type="journal article" date="2018" name="Nat. Plants">
        <title>Whole-genome landscape of Medicago truncatula symbiotic genes.</title>
        <authorList>
            <person name="Pecrix Y."/>
            <person name="Gamas P."/>
            <person name="Carrere S."/>
        </authorList>
    </citation>
    <scope>NUCLEOTIDE SEQUENCE</scope>
    <source>
        <tissue evidence="14">Leaves</tissue>
    </source>
</reference>
<dbReference type="EnsemblPlants" id="AET04382">
    <property type="protein sequence ID" value="AET04382"/>
    <property type="gene ID" value="MTR_8g088200"/>
</dbReference>
<keyword evidence="9 10" id="KW-0472">Membrane</keyword>
<feature type="transmembrane region" description="Helical" evidence="10">
    <location>
        <begin position="155"/>
        <end position="177"/>
    </location>
</feature>
<evidence type="ECO:0000256" key="6">
    <source>
        <dbReference type="ARBA" id="ARBA00022958"/>
    </source>
</evidence>
<evidence type="ECO:0000256" key="8">
    <source>
        <dbReference type="ARBA" id="ARBA00023065"/>
    </source>
</evidence>
<evidence type="ECO:0000256" key="4">
    <source>
        <dbReference type="ARBA" id="ARBA00022538"/>
    </source>
</evidence>
<feature type="transmembrane region" description="Helical" evidence="10">
    <location>
        <begin position="305"/>
        <end position="325"/>
    </location>
</feature>
<sequence length="782" mass="87158">MNSWPNDLHVDSLRLEAGRVPSANNIHASKTSWLGTLSLAFQSLGIIYGDIGTSPLYVYDSTFPDGISNKQDLLGCLSLIIYTISLIVFVKYILVVLWANDNGNGGTCALYSLICRHSKVSLIPNHQPEDIEISHYKLETRSRQKIKHKLENSKFAKLFLFIVTIMATAMVIGDGILTPSISVLSAVSGIRTRSSSLGQGAVLGISIGILIILFGAQRFGTDKVAYAFAPILLVWFLLIGGIGLYNLIKHDIGVLRAFNPKYIVDYMKRNGKEGWISLGGIFMCITGAEAMFADLGHFNVRAVQISFTFITFPTLVCAYSGQAAYLRKFPEQIGSTFYNSTPDLMFWPTFAVSVCAAIIASQAMISGAYAVIQQSQNLGCFPSVKVIHTSAKYEGQVYIPKVNYFLMISCILVCAAFRTTDNIGHAYGIAVCFVMLITTGMVALIMLVIWKTNIFWIALFVVIFGVIEILYLSSMLTKFIQGGFLPLALALFLMAIMGIWHYTHRKRYLFELKNKVSVEYVRELVSKRVVSRIPGVSLIYSGLVEEVPPIFAHVIANIPHIHSVVVFVSMKSIPISKVALDERFLFRQIQPKEYRIFRCVVRYGYNDVIGEPNKFEQQLVEQLKQFIRDQNVTYLGGVGGADAEQTNNNLLVSSQQQSNNDCFVKDGQGSFSKPASTSSYQGVDMSRASSDSIHSLEMDSRNSSQNLQGVEEEISFVQRAMEKNVVYMLGEAEVVAEPNSTILKKIVINHIYNFLRRNFRQGENLMAIPRSRLLRIGMTYEI</sequence>
<dbReference type="PANTHER" id="PTHR30540">
    <property type="entry name" value="OSMOTIC STRESS POTASSIUM TRANSPORTER"/>
    <property type="match status" value="1"/>
</dbReference>
<comment type="caution">
    <text evidence="10">Lacks conserved residue(s) required for the propagation of feature annotation.</text>
</comment>
<evidence type="ECO:0000256" key="3">
    <source>
        <dbReference type="ARBA" id="ARBA00022448"/>
    </source>
</evidence>
<comment type="subcellular location">
    <subcellularLocation>
        <location evidence="1">Cell membrane</location>
        <topology evidence="1">Multi-pass membrane protein</topology>
    </subcellularLocation>
    <subcellularLocation>
        <location evidence="10">Membrane</location>
        <topology evidence="10">Multi-pass membrane protein</topology>
    </subcellularLocation>
</comment>
<feature type="transmembrane region" description="Helical" evidence="10">
    <location>
        <begin position="228"/>
        <end position="248"/>
    </location>
</feature>
<evidence type="ECO:0000256" key="2">
    <source>
        <dbReference type="ARBA" id="ARBA00008440"/>
    </source>
</evidence>
<gene>
    <name evidence="15" type="primary">11408208</name>
    <name evidence="13" type="ordered locus">MTR_8g088200</name>
    <name evidence="14" type="ORF">MtrunA17_Chr8g0380281</name>
</gene>
<keyword evidence="7 10" id="KW-1133">Transmembrane helix</keyword>
<evidence type="ECO:0000256" key="7">
    <source>
        <dbReference type="ARBA" id="ARBA00022989"/>
    </source>
</evidence>
<evidence type="ECO:0000313" key="15">
    <source>
        <dbReference type="EnsemblPlants" id="AET04382"/>
    </source>
</evidence>